<dbReference type="RefSeq" id="WP_093975019.1">
    <property type="nucleotide sequence ID" value="NZ_FXXQ01000010.1"/>
</dbReference>
<keyword evidence="1" id="KW-0472">Membrane</keyword>
<dbReference type="AlphaFoldDB" id="A0A238J4I5"/>
<evidence type="ECO:0000313" key="2">
    <source>
        <dbReference type="EMBL" id="SMX24814.1"/>
    </source>
</evidence>
<protein>
    <recommendedName>
        <fullName evidence="4">Cardiolipin synthase N-terminal domain-containing protein</fullName>
    </recommendedName>
</protein>
<dbReference type="EMBL" id="FXXQ01000010">
    <property type="protein sequence ID" value="SMX24814.1"/>
    <property type="molecule type" value="Genomic_DNA"/>
</dbReference>
<organism evidence="2 3">
    <name type="scientific">Boseongicola aestuarii</name>
    <dbReference type="NCBI Taxonomy" id="1470561"/>
    <lineage>
        <taxon>Bacteria</taxon>
        <taxon>Pseudomonadati</taxon>
        <taxon>Pseudomonadota</taxon>
        <taxon>Alphaproteobacteria</taxon>
        <taxon>Rhodobacterales</taxon>
        <taxon>Paracoccaceae</taxon>
        <taxon>Boseongicola</taxon>
    </lineage>
</organism>
<proteinExistence type="predicted"/>
<keyword evidence="1" id="KW-1133">Transmembrane helix</keyword>
<keyword evidence="1" id="KW-0812">Transmembrane</keyword>
<sequence>MEQYLGVALLFAWAVNIWVFMGVYDTRPGLSRLALWAVVLLIPVLGFVAWYLVGPRPARR</sequence>
<dbReference type="OrthoDB" id="8455471at2"/>
<feature type="transmembrane region" description="Helical" evidence="1">
    <location>
        <begin position="6"/>
        <end position="24"/>
    </location>
</feature>
<name>A0A238J4I5_9RHOB</name>
<accession>A0A238J4I5</accession>
<gene>
    <name evidence="2" type="ORF">BOA8489_02943</name>
</gene>
<evidence type="ECO:0000256" key="1">
    <source>
        <dbReference type="SAM" id="Phobius"/>
    </source>
</evidence>
<evidence type="ECO:0008006" key="4">
    <source>
        <dbReference type="Google" id="ProtNLM"/>
    </source>
</evidence>
<evidence type="ECO:0000313" key="3">
    <source>
        <dbReference type="Proteomes" id="UP000201838"/>
    </source>
</evidence>
<keyword evidence="3" id="KW-1185">Reference proteome</keyword>
<feature type="transmembrane region" description="Helical" evidence="1">
    <location>
        <begin position="33"/>
        <end position="53"/>
    </location>
</feature>
<dbReference type="Proteomes" id="UP000201838">
    <property type="component" value="Unassembled WGS sequence"/>
</dbReference>
<reference evidence="2 3" key="1">
    <citation type="submission" date="2017-05" db="EMBL/GenBank/DDBJ databases">
        <authorList>
            <person name="Song R."/>
            <person name="Chenine A.L."/>
            <person name="Ruprecht R.M."/>
        </authorList>
    </citation>
    <scope>NUCLEOTIDE SEQUENCE [LARGE SCALE GENOMIC DNA]</scope>
    <source>
        <strain evidence="2 3">CECT 8489</strain>
    </source>
</reference>